<evidence type="ECO:0000313" key="2">
    <source>
        <dbReference type="Proteomes" id="UP000032142"/>
    </source>
</evidence>
<dbReference type="EMBL" id="KN401405">
    <property type="protein sequence ID" value="KHG14358.1"/>
    <property type="molecule type" value="Genomic_DNA"/>
</dbReference>
<evidence type="ECO:0000313" key="1">
    <source>
        <dbReference type="EMBL" id="KHG14358.1"/>
    </source>
</evidence>
<organism evidence="1 2">
    <name type="scientific">Gossypium arboreum</name>
    <name type="common">Tree cotton</name>
    <name type="synonym">Gossypium nanking</name>
    <dbReference type="NCBI Taxonomy" id="29729"/>
    <lineage>
        <taxon>Eukaryota</taxon>
        <taxon>Viridiplantae</taxon>
        <taxon>Streptophyta</taxon>
        <taxon>Embryophyta</taxon>
        <taxon>Tracheophyta</taxon>
        <taxon>Spermatophyta</taxon>
        <taxon>Magnoliopsida</taxon>
        <taxon>eudicotyledons</taxon>
        <taxon>Gunneridae</taxon>
        <taxon>Pentapetalae</taxon>
        <taxon>rosids</taxon>
        <taxon>malvids</taxon>
        <taxon>Malvales</taxon>
        <taxon>Malvaceae</taxon>
        <taxon>Malvoideae</taxon>
        <taxon>Gossypium</taxon>
    </lineage>
</organism>
<proteinExistence type="predicted"/>
<reference evidence="2" key="1">
    <citation type="submission" date="2014-09" db="EMBL/GenBank/DDBJ databases">
        <authorList>
            <person name="Mudge J."/>
            <person name="Ramaraj T."/>
            <person name="Lindquist I.E."/>
            <person name="Bharti A.K."/>
            <person name="Sundararajan A."/>
            <person name="Cameron C.T."/>
            <person name="Woodward J.E."/>
            <person name="May G.D."/>
            <person name="Brubaker C."/>
            <person name="Broadhvest J."/>
            <person name="Wilkins T.A."/>
        </authorList>
    </citation>
    <scope>NUCLEOTIDE SEQUENCE</scope>
    <source>
        <strain evidence="2">cv. AKA8401</strain>
    </source>
</reference>
<gene>
    <name evidence="1" type="ORF">F383_03474</name>
</gene>
<protein>
    <submittedName>
        <fullName evidence="1">Uncharacterized protein</fullName>
    </submittedName>
</protein>
<dbReference type="Proteomes" id="UP000032142">
    <property type="component" value="Unassembled WGS sequence"/>
</dbReference>
<accession>A0A0B0NIL2</accession>
<name>A0A0B0NIL2_GOSAR</name>
<sequence length="77" mass="8522">MLFFVHASSAIPSFSSIAWDLAQIWRINLCHGPNPGFKNGMLYVFKLLVVRTSTEEVNLSRARGAGKLSSLLVEKPC</sequence>
<keyword evidence="2" id="KW-1185">Reference proteome</keyword>
<dbReference type="AlphaFoldDB" id="A0A0B0NIL2"/>